<dbReference type="GO" id="GO:0005549">
    <property type="term" value="F:odorant binding"/>
    <property type="evidence" value="ECO:0007669"/>
    <property type="project" value="InterPro"/>
</dbReference>
<feature type="non-terminal residue" evidence="2">
    <location>
        <position position="1"/>
    </location>
</feature>
<keyword evidence="1" id="KW-0732">Signal</keyword>
<organism evidence="2 3">
    <name type="scientific">Diploptera punctata</name>
    <name type="common">Pacific beetle cockroach</name>
    <dbReference type="NCBI Taxonomy" id="6984"/>
    <lineage>
        <taxon>Eukaryota</taxon>
        <taxon>Metazoa</taxon>
        <taxon>Ecdysozoa</taxon>
        <taxon>Arthropoda</taxon>
        <taxon>Hexapoda</taxon>
        <taxon>Insecta</taxon>
        <taxon>Pterygota</taxon>
        <taxon>Neoptera</taxon>
        <taxon>Polyneoptera</taxon>
        <taxon>Dictyoptera</taxon>
        <taxon>Blattodea</taxon>
        <taxon>Blaberoidea</taxon>
        <taxon>Blaberidae</taxon>
        <taxon>Diplopterinae</taxon>
        <taxon>Diploptera</taxon>
    </lineage>
</organism>
<sequence>MTNPTASTLVFAVLVSWVLADIDLKASVDKCGQNIGISDAGSLMAPNTMILKDESNENGRCFVECLMSEFGI</sequence>
<feature type="chain" id="PRO_5041946113" evidence="1">
    <location>
        <begin position="21"/>
        <end position="72"/>
    </location>
</feature>
<protein>
    <submittedName>
        <fullName evidence="2">Uncharacterized protein</fullName>
    </submittedName>
</protein>
<feature type="signal peptide" evidence="1">
    <location>
        <begin position="1"/>
        <end position="20"/>
    </location>
</feature>
<accession>A0AAD7ZN14</accession>
<evidence type="ECO:0000256" key="1">
    <source>
        <dbReference type="SAM" id="SignalP"/>
    </source>
</evidence>
<dbReference type="Gene3D" id="1.10.238.20">
    <property type="entry name" value="Pheromone/general odorant binding protein domain"/>
    <property type="match status" value="1"/>
</dbReference>
<dbReference type="InterPro" id="IPR036728">
    <property type="entry name" value="PBP_GOBP_sf"/>
</dbReference>
<keyword evidence="3" id="KW-1185">Reference proteome</keyword>
<comment type="caution">
    <text evidence="2">The sequence shown here is derived from an EMBL/GenBank/DDBJ whole genome shotgun (WGS) entry which is preliminary data.</text>
</comment>
<dbReference type="EMBL" id="JASPKZ010007543">
    <property type="protein sequence ID" value="KAJ9583700.1"/>
    <property type="molecule type" value="Genomic_DNA"/>
</dbReference>
<evidence type="ECO:0000313" key="3">
    <source>
        <dbReference type="Proteomes" id="UP001233999"/>
    </source>
</evidence>
<dbReference type="CDD" id="cd23992">
    <property type="entry name" value="PBP_GOBP"/>
    <property type="match status" value="1"/>
</dbReference>
<name>A0AAD7ZN14_DIPPU</name>
<reference evidence="2" key="1">
    <citation type="journal article" date="2023" name="IScience">
        <title>Live-bearing cockroach genome reveals convergent evolutionary mechanisms linked to viviparity in insects and beyond.</title>
        <authorList>
            <person name="Fouks B."/>
            <person name="Harrison M.C."/>
            <person name="Mikhailova A.A."/>
            <person name="Marchal E."/>
            <person name="English S."/>
            <person name="Carruthers M."/>
            <person name="Jennings E.C."/>
            <person name="Chiamaka E.L."/>
            <person name="Frigard R.A."/>
            <person name="Pippel M."/>
            <person name="Attardo G.M."/>
            <person name="Benoit J.B."/>
            <person name="Bornberg-Bauer E."/>
            <person name="Tobe S.S."/>
        </authorList>
    </citation>
    <scope>NUCLEOTIDE SEQUENCE</scope>
    <source>
        <strain evidence="2">Stay&amp;Tobe</strain>
    </source>
</reference>
<reference evidence="2" key="2">
    <citation type="submission" date="2023-05" db="EMBL/GenBank/DDBJ databases">
        <authorList>
            <person name="Fouks B."/>
        </authorList>
    </citation>
    <scope>NUCLEOTIDE SEQUENCE</scope>
    <source>
        <strain evidence="2">Stay&amp;Tobe</strain>
        <tissue evidence="2">Testes</tissue>
    </source>
</reference>
<dbReference type="Proteomes" id="UP001233999">
    <property type="component" value="Unassembled WGS sequence"/>
</dbReference>
<dbReference type="AlphaFoldDB" id="A0AAD7ZN14"/>
<gene>
    <name evidence="2" type="ORF">L9F63_021961</name>
</gene>
<proteinExistence type="predicted"/>
<evidence type="ECO:0000313" key="2">
    <source>
        <dbReference type="EMBL" id="KAJ9583700.1"/>
    </source>
</evidence>